<dbReference type="Gene3D" id="3.30.200.20">
    <property type="entry name" value="Phosphorylase Kinase, domain 1"/>
    <property type="match status" value="1"/>
</dbReference>
<gene>
    <name evidence="2" type="ORF">ANTHELSMS3_02154</name>
</gene>
<dbReference type="InterPro" id="IPR011009">
    <property type="entry name" value="Kinase-like_dom_sf"/>
</dbReference>
<dbReference type="SUPFAM" id="SSF56112">
    <property type="entry name" value="Protein kinase-like (PK-like)"/>
    <property type="match status" value="1"/>
</dbReference>
<dbReference type="InterPro" id="IPR002575">
    <property type="entry name" value="Aminoglycoside_PTrfase"/>
</dbReference>
<protein>
    <submittedName>
        <fullName evidence="2">Putative aminoglycoside phosphotransferase</fullName>
        <ecNumber evidence="2">2.7.1.-</ecNumber>
    </submittedName>
</protein>
<dbReference type="InterPro" id="IPR052898">
    <property type="entry name" value="ACAD10-like"/>
</dbReference>
<dbReference type="PANTHER" id="PTHR47829">
    <property type="entry name" value="HYDROLASE, PUTATIVE (AFU_ORTHOLOGUE AFUA_1G12880)-RELATED"/>
    <property type="match status" value="1"/>
</dbReference>
<evidence type="ECO:0000259" key="1">
    <source>
        <dbReference type="Pfam" id="PF01636"/>
    </source>
</evidence>
<dbReference type="OrthoDB" id="3806873at2"/>
<name>A0A222E3U6_9RHOB</name>
<dbReference type="RefSeq" id="WP_094034843.1">
    <property type="nucleotide sequence ID" value="NZ_CP022540.1"/>
</dbReference>
<evidence type="ECO:0000313" key="2">
    <source>
        <dbReference type="EMBL" id="ASP20832.1"/>
    </source>
</evidence>
<evidence type="ECO:0000313" key="3">
    <source>
        <dbReference type="Proteomes" id="UP000203589"/>
    </source>
</evidence>
<sequence length="340" mass="36988">MNTDELARVAAWMTAHVPGFQGPVRAEKFVVGQSNPTFQLESPSGAYVLRRKPAGDLLKSAHAVDREFRVQRALAGTSVPVPQVFALCEDKTVLGSMFYVMEHIDGRNHVDPSLPGETAKGRAAIVDEMSRVLAAIHDVDLAAVGLEDFGAPGNYHARQLGRWTKQYRASETEELRDMETLMSWLGEAMPEEDGQRTLVHGDYRIDNLLFAADGSACVAVLDWELSTLGHPYADLAGVLMQWQLPPGAEGRGLSGVDRAALGLPSDADFVADYCARRGIDGIDSLGFYVSFAFFRMAAILQGVKKRALDGNAANPEKALKLGAYVPLFAKLGLEARHRYG</sequence>
<dbReference type="EC" id="2.7.1.-" evidence="2"/>
<keyword evidence="3" id="KW-1185">Reference proteome</keyword>
<organism evidence="2 3">
    <name type="scientific">Antarctobacter heliothermus</name>
    <dbReference type="NCBI Taxonomy" id="74033"/>
    <lineage>
        <taxon>Bacteria</taxon>
        <taxon>Pseudomonadati</taxon>
        <taxon>Pseudomonadota</taxon>
        <taxon>Alphaproteobacteria</taxon>
        <taxon>Rhodobacterales</taxon>
        <taxon>Roseobacteraceae</taxon>
        <taxon>Antarctobacter</taxon>
    </lineage>
</organism>
<proteinExistence type="predicted"/>
<dbReference type="CDD" id="cd05154">
    <property type="entry name" value="ACAD10_11_N-like"/>
    <property type="match status" value="1"/>
</dbReference>
<dbReference type="Proteomes" id="UP000203589">
    <property type="component" value="Chromosome"/>
</dbReference>
<reference evidence="2 3" key="1">
    <citation type="submission" date="2017-07" db="EMBL/GenBank/DDBJ databases">
        <title>Genome Sequence of Antarctobacter heliothermus Strain SMS3 Isolated from a culture of the Diatom Skeletonema marinoi.</title>
        <authorList>
            <person name="Topel M."/>
            <person name="Pinder M.I.M."/>
            <person name="Johansson O.N."/>
            <person name="Kourtchenko O."/>
            <person name="Godhe A."/>
            <person name="Clarke A.K."/>
        </authorList>
    </citation>
    <scope>NUCLEOTIDE SEQUENCE [LARGE SCALE GENOMIC DNA]</scope>
    <source>
        <strain evidence="2 3">SMS3</strain>
    </source>
</reference>
<dbReference type="Gene3D" id="3.90.1200.10">
    <property type="match status" value="1"/>
</dbReference>
<dbReference type="Pfam" id="PF01636">
    <property type="entry name" value="APH"/>
    <property type="match status" value="1"/>
</dbReference>
<dbReference type="KEGG" id="aht:ANTHELSMS3_02154"/>
<dbReference type="AlphaFoldDB" id="A0A222E3U6"/>
<keyword evidence="2" id="KW-0808">Transferase</keyword>
<accession>A0A222E3U6</accession>
<dbReference type="InterPro" id="IPR041726">
    <property type="entry name" value="ACAD10_11_N"/>
</dbReference>
<feature type="domain" description="Aminoglycoside phosphotransferase" evidence="1">
    <location>
        <begin position="29"/>
        <end position="249"/>
    </location>
</feature>
<dbReference type="PANTHER" id="PTHR47829:SF3">
    <property type="entry name" value="AMINOGLYCOSIDE PHOSPHOTRANSFERASE DOMAIN-CONTAINING PROTEIN"/>
    <property type="match status" value="1"/>
</dbReference>
<dbReference type="GO" id="GO:0016740">
    <property type="term" value="F:transferase activity"/>
    <property type="evidence" value="ECO:0007669"/>
    <property type="project" value="UniProtKB-KW"/>
</dbReference>
<dbReference type="EMBL" id="CP022540">
    <property type="protein sequence ID" value="ASP20832.1"/>
    <property type="molecule type" value="Genomic_DNA"/>
</dbReference>